<dbReference type="SUPFAM" id="SSF159245">
    <property type="entry name" value="AttH-like"/>
    <property type="match status" value="1"/>
</dbReference>
<dbReference type="RefSeq" id="WP_013564437.1">
    <property type="nucleotide sequence ID" value="NC_014962.1"/>
</dbReference>
<dbReference type="KEGG" id="ipa:Isop_1565"/>
<reference key="1">
    <citation type="submission" date="2010-11" db="EMBL/GenBank/DDBJ databases">
        <title>The complete sequence of chromosome of Isophaera pallida ATCC 43644.</title>
        <authorList>
            <consortium name="US DOE Joint Genome Institute (JGI-PGF)"/>
            <person name="Lucas S."/>
            <person name="Copeland A."/>
            <person name="Lapidus A."/>
            <person name="Bruce D."/>
            <person name="Goodwin L."/>
            <person name="Pitluck S."/>
            <person name="Kyrpides N."/>
            <person name="Mavromatis K."/>
            <person name="Pagani I."/>
            <person name="Ivanova N."/>
            <person name="Saunders E."/>
            <person name="Brettin T."/>
            <person name="Detter J.C."/>
            <person name="Han C."/>
            <person name="Tapia R."/>
            <person name="Land M."/>
            <person name="Hauser L."/>
            <person name="Markowitz V."/>
            <person name="Cheng J.-F."/>
            <person name="Hugenholtz P."/>
            <person name="Woyke T."/>
            <person name="Wu D."/>
            <person name="Eisen J.A."/>
        </authorList>
    </citation>
    <scope>NUCLEOTIDE SEQUENCE</scope>
    <source>
        <strain>ATCC 43644</strain>
    </source>
</reference>
<dbReference type="HOGENOM" id="CLU_709360_0_0_0"/>
<organism evidence="1 2">
    <name type="scientific">Isosphaera pallida (strain ATCC 43644 / DSM 9630 / IS1B)</name>
    <dbReference type="NCBI Taxonomy" id="575540"/>
    <lineage>
        <taxon>Bacteria</taxon>
        <taxon>Pseudomonadati</taxon>
        <taxon>Planctomycetota</taxon>
        <taxon>Planctomycetia</taxon>
        <taxon>Isosphaerales</taxon>
        <taxon>Isosphaeraceae</taxon>
        <taxon>Isosphaera</taxon>
    </lineage>
</organism>
<evidence type="ECO:0000313" key="1">
    <source>
        <dbReference type="EMBL" id="ADV62149.1"/>
    </source>
</evidence>
<dbReference type="CDD" id="cd21471">
    <property type="entry name" value="CrtC-like"/>
    <property type="match status" value="1"/>
</dbReference>
<gene>
    <name evidence="1" type="ordered locus">Isop_1565</name>
</gene>
<dbReference type="eggNOG" id="ENOG50333QK">
    <property type="taxonomic scope" value="Bacteria"/>
</dbReference>
<dbReference type="OrthoDB" id="5491608at2"/>
<reference evidence="1 2" key="2">
    <citation type="journal article" date="2011" name="Stand. Genomic Sci.">
        <title>Complete genome sequence of Isosphaera pallida type strain (IS1B).</title>
        <authorList>
            <consortium name="US DOE Joint Genome Institute (JGI-PGF)"/>
            <person name="Goker M."/>
            <person name="Cleland D."/>
            <person name="Saunders E."/>
            <person name="Lapidus A."/>
            <person name="Nolan M."/>
            <person name="Lucas S."/>
            <person name="Hammon N."/>
            <person name="Deshpande S."/>
            <person name="Cheng J.F."/>
            <person name="Tapia R."/>
            <person name="Han C."/>
            <person name="Goodwin L."/>
            <person name="Pitluck S."/>
            <person name="Liolios K."/>
            <person name="Pagani I."/>
            <person name="Ivanova N."/>
            <person name="Mavromatis K."/>
            <person name="Pati A."/>
            <person name="Chen A."/>
            <person name="Palaniappan K."/>
            <person name="Land M."/>
            <person name="Hauser L."/>
            <person name="Chang Y.J."/>
            <person name="Jeffries C.D."/>
            <person name="Detter J.C."/>
            <person name="Beck B."/>
            <person name="Woyke T."/>
            <person name="Bristow J."/>
            <person name="Eisen J.A."/>
            <person name="Markowitz V."/>
            <person name="Hugenholtz P."/>
            <person name="Kyrpides N.C."/>
            <person name="Klenk H.P."/>
        </authorList>
    </citation>
    <scope>NUCLEOTIDE SEQUENCE [LARGE SCALE GENOMIC DNA]</scope>
    <source>
        <strain evidence="2">ATCC 43644 / DSM 9630 / IS1B</strain>
    </source>
</reference>
<dbReference type="Proteomes" id="UP000008631">
    <property type="component" value="Chromosome"/>
</dbReference>
<evidence type="ECO:0000313" key="2">
    <source>
        <dbReference type="Proteomes" id="UP000008631"/>
    </source>
</evidence>
<dbReference type="STRING" id="575540.Isop_1565"/>
<proteinExistence type="predicted"/>
<protein>
    <submittedName>
        <fullName evidence="1">Hydroxyneurosporene synthase</fullName>
    </submittedName>
</protein>
<dbReference type="InParanoid" id="E8QZL3"/>
<sequence>MIPQPHHDVLTKPTHVATTPDPDRFFAFEQPGAHEWWYFDAISHDGRDALVIVFYAGLPFDPSFGVAAIRHHRDPSRFPKPDPLDHCAVGLCWYRDGQTAAYALNGFRRPDFSYRTDPFTVAIDANCLERDHEGVYHLSLDTPSKNGDARLKAKLHFTPAASTRPLERNLGAPDHPHHWILAAADCRVEGDLEIVPITHGRPRFRLPAQPDGPSGGPRKLSAAHLAFQGRGYHDHNAGAEEMSRAMTRWRWGRFHFEDRTLIYYQSEPRPGKGDPAALVIECRDGEPIQLDERPVLQLDDRSRTVFGLQHARRLTAPGHGLTWEQTHLVDQGPFYLRWLPIARRLDQDVSAPIIRGISELLDTHHLNRIWFNWMIPYRLKRPASSTPRS</sequence>
<accession>E8QZL3</accession>
<name>E8QZL3_ISOPI</name>
<dbReference type="AlphaFoldDB" id="E8QZL3"/>
<keyword evidence="2" id="KW-1185">Reference proteome</keyword>
<dbReference type="EMBL" id="CP002353">
    <property type="protein sequence ID" value="ADV62149.1"/>
    <property type="molecule type" value="Genomic_DNA"/>
</dbReference>